<dbReference type="GO" id="GO:0006144">
    <property type="term" value="P:purine nucleobase metabolic process"/>
    <property type="evidence" value="ECO:0007669"/>
    <property type="project" value="UniProtKB-KW"/>
</dbReference>
<comment type="function">
    <text evidence="5 8">Catalyzes the oxidation of uric acid to 5-hydroxyisourate, which is further processed to form (S)-allantoin.</text>
</comment>
<feature type="binding site" evidence="7">
    <location>
        <position position="57"/>
    </location>
    <ligand>
        <name>urate</name>
        <dbReference type="ChEBI" id="CHEBI:17775"/>
    </ligand>
</feature>
<dbReference type="Proteomes" id="UP000676325">
    <property type="component" value="Unassembled WGS sequence"/>
</dbReference>
<evidence type="ECO:0000256" key="5">
    <source>
        <dbReference type="PIRNR" id="PIRNR000241"/>
    </source>
</evidence>
<evidence type="ECO:0000256" key="4">
    <source>
        <dbReference type="ARBA" id="ARBA00023002"/>
    </source>
</evidence>
<feature type="active site" description="Charge relay system" evidence="6">
    <location>
        <position position="251"/>
    </location>
</feature>
<evidence type="ECO:0000256" key="7">
    <source>
        <dbReference type="PIRSR" id="PIRSR000241-2"/>
    </source>
</evidence>
<accession>A0A941EAB7</accession>
<dbReference type="InterPro" id="IPR002042">
    <property type="entry name" value="Uricase"/>
</dbReference>
<keyword evidence="3 5" id="KW-0659">Purine metabolism</keyword>
<dbReference type="GO" id="GO:0004846">
    <property type="term" value="F:urate oxidase activity"/>
    <property type="evidence" value="ECO:0007669"/>
    <property type="project" value="UniProtKB-EC"/>
</dbReference>
<dbReference type="PANTHER" id="PTHR42874">
    <property type="entry name" value="URICASE"/>
    <property type="match status" value="1"/>
</dbReference>
<feature type="binding site" evidence="7">
    <location>
        <position position="163"/>
    </location>
    <ligand>
        <name>urate</name>
        <dbReference type="ChEBI" id="CHEBI:17775"/>
    </ligand>
</feature>
<dbReference type="SUPFAM" id="SSF55620">
    <property type="entry name" value="Tetrahydrobiopterin biosynthesis enzymes-like"/>
    <property type="match status" value="2"/>
</dbReference>
<feature type="binding site" evidence="7">
    <location>
        <position position="57"/>
    </location>
    <ligand>
        <name>5-hydroxyisourate</name>
        <dbReference type="ChEBI" id="CHEBI:18072"/>
    </ligand>
</feature>
<evidence type="ECO:0000313" key="10">
    <source>
        <dbReference type="Proteomes" id="UP000676325"/>
    </source>
</evidence>
<dbReference type="EC" id="1.7.3.3" evidence="5 8"/>
<feature type="binding site" evidence="7">
    <location>
        <position position="163"/>
    </location>
    <ligand>
        <name>5-hydroxyisourate</name>
        <dbReference type="ChEBI" id="CHEBI:18072"/>
    </ligand>
</feature>
<feature type="binding site" evidence="7">
    <location>
        <position position="223"/>
    </location>
    <ligand>
        <name>urate</name>
        <dbReference type="ChEBI" id="CHEBI:17775"/>
    </ligand>
</feature>
<comment type="caution">
    <text evidence="9">The sequence shown here is derived from an EMBL/GenBank/DDBJ whole genome shotgun (WGS) entry which is preliminary data.</text>
</comment>
<feature type="binding site" evidence="7">
    <location>
        <position position="249"/>
    </location>
    <ligand>
        <name>O2</name>
        <dbReference type="ChEBI" id="CHEBI:15379"/>
    </ligand>
</feature>
<evidence type="ECO:0000256" key="1">
    <source>
        <dbReference type="ARBA" id="ARBA00004831"/>
    </source>
</evidence>
<dbReference type="NCBIfam" id="TIGR03383">
    <property type="entry name" value="urate_oxi"/>
    <property type="match status" value="1"/>
</dbReference>
<name>A0A941EAB7_9ACTN</name>
<dbReference type="Gene3D" id="3.10.270.10">
    <property type="entry name" value="Urate Oxidase"/>
    <property type="match status" value="1"/>
</dbReference>
<comment type="similarity">
    <text evidence="2 5 8">Belongs to the uricase family.</text>
</comment>
<gene>
    <name evidence="9" type="primary">pucL</name>
    <name evidence="9" type="ORF">KDK95_22750</name>
</gene>
<organism evidence="9 10">
    <name type="scientific">Actinospica acidithermotolerans</name>
    <dbReference type="NCBI Taxonomy" id="2828514"/>
    <lineage>
        <taxon>Bacteria</taxon>
        <taxon>Bacillati</taxon>
        <taxon>Actinomycetota</taxon>
        <taxon>Actinomycetes</taxon>
        <taxon>Catenulisporales</taxon>
        <taxon>Actinospicaceae</taxon>
        <taxon>Actinospica</taxon>
    </lineage>
</organism>
<feature type="active site" description="Charge relay system" evidence="6">
    <location>
        <position position="12"/>
    </location>
</feature>
<feature type="binding site" evidence="7">
    <location>
        <position position="180"/>
    </location>
    <ligand>
        <name>urate</name>
        <dbReference type="ChEBI" id="CHEBI:17775"/>
    </ligand>
</feature>
<protein>
    <recommendedName>
        <fullName evidence="5 8">Uricase</fullName>
        <ecNumber evidence="5 8">1.7.3.3</ecNumber>
    </recommendedName>
    <alternativeName>
        <fullName evidence="5">Urate oxidase</fullName>
    </alternativeName>
</protein>
<dbReference type="PANTHER" id="PTHR42874:SF1">
    <property type="entry name" value="URICASE"/>
    <property type="match status" value="1"/>
</dbReference>
<dbReference type="EMBL" id="JAGSOH010000076">
    <property type="protein sequence ID" value="MBR7829145.1"/>
    <property type="molecule type" value="Genomic_DNA"/>
</dbReference>
<reference evidence="9" key="1">
    <citation type="submission" date="2021-04" db="EMBL/GenBank/DDBJ databases">
        <title>Genome based classification of Actinospica acidithermotolerans sp. nov., an actinobacterium isolated from an Indonesian hot spring.</title>
        <authorList>
            <person name="Kusuma A.B."/>
            <person name="Putra K.E."/>
            <person name="Nafisah S."/>
            <person name="Loh J."/>
            <person name="Nouioui I."/>
            <person name="Goodfellow M."/>
        </authorList>
    </citation>
    <scope>NUCLEOTIDE SEQUENCE</scope>
    <source>
        <strain evidence="9">MGRD01-02</strain>
    </source>
</reference>
<keyword evidence="4 5" id="KW-0560">Oxidoreductase</keyword>
<proteinExistence type="inferred from homology"/>
<comment type="catalytic activity">
    <reaction evidence="5 8">
        <text>urate + O2 + H2O = 5-hydroxyisourate + H2O2</text>
        <dbReference type="Rhea" id="RHEA:21368"/>
        <dbReference type="ChEBI" id="CHEBI:15377"/>
        <dbReference type="ChEBI" id="CHEBI:15379"/>
        <dbReference type="ChEBI" id="CHEBI:16240"/>
        <dbReference type="ChEBI" id="CHEBI:17775"/>
        <dbReference type="ChEBI" id="CHEBI:18072"/>
        <dbReference type="EC" id="1.7.3.3"/>
    </reaction>
</comment>
<feature type="binding site" evidence="7">
    <location>
        <position position="249"/>
    </location>
    <ligand>
        <name>urate</name>
        <dbReference type="ChEBI" id="CHEBI:17775"/>
    </ligand>
</feature>
<dbReference type="PIRSF" id="PIRSF000241">
    <property type="entry name" value="Urate_oxidase"/>
    <property type="match status" value="1"/>
</dbReference>
<dbReference type="PRINTS" id="PR00093">
    <property type="entry name" value="URICASE"/>
</dbReference>
<feature type="binding site" evidence="7">
    <location>
        <position position="180"/>
    </location>
    <ligand>
        <name>5-hydroxyisourate</name>
        <dbReference type="ChEBI" id="CHEBI:18072"/>
    </ligand>
</feature>
<evidence type="ECO:0000256" key="2">
    <source>
        <dbReference type="ARBA" id="ARBA00009760"/>
    </source>
</evidence>
<feature type="binding site" evidence="7">
    <location>
        <position position="249"/>
    </location>
    <ligand>
        <name>5-hydroxyisourate</name>
        <dbReference type="ChEBI" id="CHEBI:18072"/>
    </ligand>
</feature>
<comment type="pathway">
    <text evidence="1 5">Purine metabolism; urate degradation; (S)-allantoin from urate: step 1/3.</text>
</comment>
<dbReference type="RefSeq" id="WP_212520281.1">
    <property type="nucleotide sequence ID" value="NZ_JAGSOH010000076.1"/>
</dbReference>
<feature type="binding site" evidence="7">
    <location>
        <position position="57"/>
    </location>
    <ligand>
        <name>O2</name>
        <dbReference type="ChEBI" id="CHEBI:15379"/>
    </ligand>
</feature>
<feature type="binding site" evidence="7">
    <location>
        <position position="58"/>
    </location>
    <ligand>
        <name>urate</name>
        <dbReference type="ChEBI" id="CHEBI:17775"/>
    </ligand>
</feature>
<dbReference type="AlphaFoldDB" id="A0A941EAB7"/>
<evidence type="ECO:0000313" key="9">
    <source>
        <dbReference type="EMBL" id="MBR7829145.1"/>
    </source>
</evidence>
<evidence type="ECO:0000256" key="6">
    <source>
        <dbReference type="PIRSR" id="PIRSR000241-1"/>
    </source>
</evidence>
<feature type="binding site" evidence="7">
    <location>
        <position position="223"/>
    </location>
    <ligand>
        <name>5-hydroxyisourate</name>
        <dbReference type="ChEBI" id="CHEBI:18072"/>
    </ligand>
</feature>
<keyword evidence="10" id="KW-1185">Reference proteome</keyword>
<evidence type="ECO:0000256" key="8">
    <source>
        <dbReference type="RuleBase" id="RU004455"/>
    </source>
</evidence>
<feature type="active site" description="Charge relay system" evidence="6">
    <location>
        <position position="57"/>
    </location>
</feature>
<evidence type="ECO:0000256" key="3">
    <source>
        <dbReference type="ARBA" id="ARBA00022631"/>
    </source>
</evidence>
<dbReference type="Pfam" id="PF01014">
    <property type="entry name" value="Uricase"/>
    <property type="match status" value="2"/>
</dbReference>
<sequence>MAIVLGPNRYGKAESRVVRIQRDTPRHEIRDLNVSTALRGWFDAAHIEGDQSAVLPTDSQKQTVYAYAKQAAWDTTEEYALTLARHFVDDIEPVDTARVEIEEYAWERVTTADGAEHDHTWVRRGPEVRTVAVTVSGAGAAQRTWVVGGVKDLTILKSTGSEFRGFLQDPYTVLEPAADRVMATSLVAGWRFSTLEVDWDEAYASIRQALVATFANLHSLALQQTLYAMGRAVLEACPEVAEIRLSAPNKHHFAYDLARFGIENRGEIFHAADRPYGLIQATVMHDDAEDAGPAWESFTGLV</sequence>